<evidence type="ECO:0000259" key="1">
    <source>
        <dbReference type="Pfam" id="PF14694"/>
    </source>
</evidence>
<dbReference type="Proteomes" id="UP001457282">
    <property type="component" value="Unassembled WGS sequence"/>
</dbReference>
<dbReference type="PANTHER" id="PTHR16057:SF1">
    <property type="entry name" value="PROTEIN LINES HOMOLOG 1"/>
    <property type="match status" value="1"/>
</dbReference>
<dbReference type="Pfam" id="PF14694">
    <property type="entry name" value="LINES_N"/>
    <property type="match status" value="1"/>
</dbReference>
<evidence type="ECO:0000313" key="4">
    <source>
        <dbReference type="Proteomes" id="UP001457282"/>
    </source>
</evidence>
<evidence type="ECO:0000313" key="3">
    <source>
        <dbReference type="EMBL" id="KAK9948781.1"/>
    </source>
</evidence>
<accession>A0AAW1YJL1</accession>
<dbReference type="InterPro" id="IPR024875">
    <property type="entry name" value="Protein_Lines"/>
</dbReference>
<reference evidence="3 4" key="1">
    <citation type="journal article" date="2023" name="G3 (Bethesda)">
        <title>A chromosome-length genome assembly and annotation of blackberry (Rubus argutus, cv. 'Hillquist').</title>
        <authorList>
            <person name="Bruna T."/>
            <person name="Aryal R."/>
            <person name="Dudchenko O."/>
            <person name="Sargent D.J."/>
            <person name="Mead D."/>
            <person name="Buti M."/>
            <person name="Cavallini A."/>
            <person name="Hytonen T."/>
            <person name="Andres J."/>
            <person name="Pham M."/>
            <person name="Weisz D."/>
            <person name="Mascagni F."/>
            <person name="Usai G."/>
            <person name="Natali L."/>
            <person name="Bassil N."/>
            <person name="Fernandez G.E."/>
            <person name="Lomsadze A."/>
            <person name="Armour M."/>
            <person name="Olukolu B."/>
            <person name="Poorten T."/>
            <person name="Britton C."/>
            <person name="Davik J."/>
            <person name="Ashrafi H."/>
            <person name="Aiden E.L."/>
            <person name="Borodovsky M."/>
            <person name="Worthington M."/>
        </authorList>
    </citation>
    <scope>NUCLEOTIDE SEQUENCE [LARGE SCALE GENOMIC DNA]</scope>
    <source>
        <strain evidence="3">PI 553951</strain>
    </source>
</reference>
<keyword evidence="4" id="KW-1185">Reference proteome</keyword>
<name>A0AAW1YJL1_RUBAR</name>
<organism evidence="3 4">
    <name type="scientific">Rubus argutus</name>
    <name type="common">Southern blackberry</name>
    <dbReference type="NCBI Taxonomy" id="59490"/>
    <lineage>
        <taxon>Eukaryota</taxon>
        <taxon>Viridiplantae</taxon>
        <taxon>Streptophyta</taxon>
        <taxon>Embryophyta</taxon>
        <taxon>Tracheophyta</taxon>
        <taxon>Spermatophyta</taxon>
        <taxon>Magnoliopsida</taxon>
        <taxon>eudicotyledons</taxon>
        <taxon>Gunneridae</taxon>
        <taxon>Pentapetalae</taxon>
        <taxon>rosids</taxon>
        <taxon>fabids</taxon>
        <taxon>Rosales</taxon>
        <taxon>Rosaceae</taxon>
        <taxon>Rosoideae</taxon>
        <taxon>Rosoideae incertae sedis</taxon>
        <taxon>Rubus</taxon>
    </lineage>
</organism>
<comment type="caution">
    <text evidence="3">The sequence shown here is derived from an EMBL/GenBank/DDBJ whole genome shotgun (WGS) entry which is preliminary data.</text>
</comment>
<protein>
    <submittedName>
        <fullName evidence="3">Uncharacterized protein</fullName>
    </submittedName>
</protein>
<sequence>MCSDSKLSQLCRLIDDSLRPYTELHVVSVTREREILVSLSQLLRQVKLWTEALDSDSDNGVAIGLDCENDCVCLNKILTRLIVLLTVESQYVKHLACNVLVVVSEFVAASGSHWDALIRSLCVCVDLAITVAISCSTSPSTTGANDFCSSSSSLSLVLKPKLKNADWSVAAGVVRVSRDILKYLKSENDDDLVGVFIEAVNCFLSTVPWNLFHEIHVGPNADAQKSSRTDVLFQRSLFLGNLVQFLCSLVEQGGAVEAAGGSGDNHHPVFSTIINLVPRLLSWCLGEQADCVGSNNCISQYFKHKLLVLMVRLIVQICPESSILISWLQLIHYYFEELLRQPIAPLKCNQENCLEGSPFLSNVSDSEVNSLSSRHLQRQAVFLFLRCSFSLINSKGGPNKRCACASWNLCLNYDSHAELQCCGRKKGLLELYNWLQGHLPTDMLVDHEMYFEKCADFAKSFLQLYVNEDDVLFKVLLQLLCVPFSAEKQFEKEKGSFPDSKGNVLFLVSDLFNPVLLFHLFLVELSYDHQVLLDYLISKDTGISCAEYILRCLRKVCDSWSLFVECPPSGRAINQSSCKKRKVSLDGSSFCEGDLFEPVKGCGRSFLEDESNDEKEYDCKHTRGYFEEAKECLLSLKISIESLNRKNLFPYNPNALLNRLTRFQELCFEEEK</sequence>
<dbReference type="PANTHER" id="PTHR16057">
    <property type="entry name" value="WINS1, 2 PROTEIN"/>
    <property type="match status" value="1"/>
</dbReference>
<dbReference type="AlphaFoldDB" id="A0AAW1YJL1"/>
<dbReference type="EMBL" id="JBEDUW010000001">
    <property type="protein sequence ID" value="KAK9948781.1"/>
    <property type="molecule type" value="Genomic_DNA"/>
</dbReference>
<dbReference type="InterPro" id="IPR029415">
    <property type="entry name" value="Lines_C"/>
</dbReference>
<gene>
    <name evidence="3" type="ORF">M0R45_004343</name>
</gene>
<dbReference type="Pfam" id="PF14695">
    <property type="entry name" value="LINES_C"/>
    <property type="match status" value="1"/>
</dbReference>
<dbReference type="InterPro" id="IPR032794">
    <property type="entry name" value="LINES_N"/>
</dbReference>
<evidence type="ECO:0000259" key="2">
    <source>
        <dbReference type="Pfam" id="PF14695"/>
    </source>
</evidence>
<proteinExistence type="predicted"/>
<feature type="domain" description="Protein Lines C-terminal" evidence="2">
    <location>
        <begin position="629"/>
        <end position="665"/>
    </location>
</feature>
<feature type="domain" description="Protein Lines N-terminal" evidence="1">
    <location>
        <begin position="432"/>
        <end position="566"/>
    </location>
</feature>